<dbReference type="SUPFAM" id="SSF48371">
    <property type="entry name" value="ARM repeat"/>
    <property type="match status" value="1"/>
</dbReference>
<dbReference type="InterPro" id="IPR016024">
    <property type="entry name" value="ARM-type_fold"/>
</dbReference>
<dbReference type="CDD" id="cd16491">
    <property type="entry name" value="RING-CH-C4HC3_LTN1"/>
    <property type="match status" value="1"/>
</dbReference>
<evidence type="ECO:0000256" key="2">
    <source>
        <dbReference type="ARBA" id="ARBA00004514"/>
    </source>
</evidence>
<keyword evidence="11 14" id="KW-0863">Zinc-finger</keyword>
<keyword evidence="12 15" id="KW-0833">Ubl conjugation pathway</keyword>
<feature type="domain" description="RING-type" evidence="16">
    <location>
        <begin position="1577"/>
        <end position="1624"/>
    </location>
</feature>
<dbReference type="InParanoid" id="G0QXG9"/>
<dbReference type="GO" id="GO:0016787">
    <property type="term" value="F:hydrolase activity"/>
    <property type="evidence" value="ECO:0007669"/>
    <property type="project" value="UniProtKB-KW"/>
</dbReference>
<dbReference type="FunFam" id="3.30.40.10:FF:000038">
    <property type="entry name" value="E3 ubiquitin-protein ligase listerin"/>
    <property type="match status" value="1"/>
</dbReference>
<dbReference type="GO" id="GO:0072344">
    <property type="term" value="P:rescue of stalled ribosome"/>
    <property type="evidence" value="ECO:0007669"/>
    <property type="project" value="UniProtKB-UniRule"/>
</dbReference>
<dbReference type="OMA" id="LPKMACR"/>
<comment type="similarity">
    <text evidence="4 15">Belongs to the LTN1 family.</text>
</comment>
<evidence type="ECO:0000256" key="5">
    <source>
        <dbReference type="ARBA" id="ARBA00012483"/>
    </source>
</evidence>
<dbReference type="Gene3D" id="3.30.40.10">
    <property type="entry name" value="Zinc/RING finger domain, C3HC4 (zinc finger)"/>
    <property type="match status" value="1"/>
</dbReference>
<evidence type="ECO:0000256" key="6">
    <source>
        <dbReference type="ARBA" id="ARBA00017157"/>
    </source>
</evidence>
<keyword evidence="17" id="KW-0378">Hydrolase</keyword>
<dbReference type="InterPro" id="IPR011016">
    <property type="entry name" value="Znf_RING-CH"/>
</dbReference>
<comment type="function">
    <text evidence="15">E3 ubiquitin-protein ligase. Component of the ribosome quality control complex (RQC), a ribosome-associated complex that mediates ubiquitination and extraction of incompletely synthesized nascent chains for proteasomal degradation.</text>
</comment>
<dbReference type="InterPro" id="IPR011989">
    <property type="entry name" value="ARM-like"/>
</dbReference>
<dbReference type="InterPro" id="IPR054478">
    <property type="entry name" value="LTN1_UBC"/>
</dbReference>
<dbReference type="SUPFAM" id="SSF57850">
    <property type="entry name" value="RING/U-box"/>
    <property type="match status" value="1"/>
</dbReference>
<dbReference type="SMART" id="SM00744">
    <property type="entry name" value="RINGv"/>
    <property type="match status" value="1"/>
</dbReference>
<evidence type="ECO:0000259" key="16">
    <source>
        <dbReference type="PROSITE" id="PS50089"/>
    </source>
</evidence>
<dbReference type="GO" id="GO:0016853">
    <property type="term" value="F:isomerase activity"/>
    <property type="evidence" value="ECO:0007669"/>
    <property type="project" value="UniProtKB-KW"/>
</dbReference>
<evidence type="ECO:0000256" key="1">
    <source>
        <dbReference type="ARBA" id="ARBA00000900"/>
    </source>
</evidence>
<dbReference type="GO" id="GO:0016567">
    <property type="term" value="P:protein ubiquitination"/>
    <property type="evidence" value="ECO:0007669"/>
    <property type="project" value="UniProtKB-UniPathway"/>
</dbReference>
<evidence type="ECO:0000256" key="13">
    <source>
        <dbReference type="ARBA" id="ARBA00022833"/>
    </source>
</evidence>
<evidence type="ECO:0000256" key="15">
    <source>
        <dbReference type="RuleBase" id="RU367090"/>
    </source>
</evidence>
<dbReference type="eggNOG" id="KOG0803">
    <property type="taxonomic scope" value="Eukaryota"/>
</dbReference>
<evidence type="ECO:0000256" key="4">
    <source>
        <dbReference type="ARBA" id="ARBA00007997"/>
    </source>
</evidence>
<keyword evidence="13 15" id="KW-0862">Zinc</keyword>
<keyword evidence="9 15" id="KW-0479">Metal-binding</keyword>
<dbReference type="PANTHER" id="PTHR12389">
    <property type="entry name" value="ZINC FINGER PROTEIN 294"/>
    <property type="match status" value="1"/>
</dbReference>
<comment type="subcellular location">
    <subcellularLocation>
        <location evidence="2">Cytoplasm</location>
        <location evidence="2">Cytosol</location>
    </subcellularLocation>
</comment>
<evidence type="ECO:0000256" key="9">
    <source>
        <dbReference type="ARBA" id="ARBA00022723"/>
    </source>
</evidence>
<dbReference type="EMBL" id="GL984074">
    <property type="protein sequence ID" value="EGR30087.1"/>
    <property type="molecule type" value="Genomic_DNA"/>
</dbReference>
<dbReference type="InterPro" id="IPR001841">
    <property type="entry name" value="Znf_RING"/>
</dbReference>
<dbReference type="InterPro" id="IPR039804">
    <property type="entry name" value="RING-CH-C4HC3_LTN1"/>
</dbReference>
<comment type="pathway">
    <text evidence="3 15">Protein modification; protein ubiquitination.</text>
</comment>
<evidence type="ECO:0000256" key="10">
    <source>
        <dbReference type="ARBA" id="ARBA00022737"/>
    </source>
</evidence>
<dbReference type="PROSITE" id="PS50089">
    <property type="entry name" value="ZF_RING_2"/>
    <property type="match status" value="1"/>
</dbReference>
<dbReference type="GO" id="GO:1990116">
    <property type="term" value="P:ribosome-associated ubiquitin-dependent protein catabolic process"/>
    <property type="evidence" value="ECO:0007669"/>
    <property type="project" value="UniProtKB-UniRule"/>
</dbReference>
<dbReference type="GO" id="GO:0061630">
    <property type="term" value="F:ubiquitin protein ligase activity"/>
    <property type="evidence" value="ECO:0007669"/>
    <property type="project" value="UniProtKB-UniRule"/>
</dbReference>
<evidence type="ECO:0000256" key="12">
    <source>
        <dbReference type="ARBA" id="ARBA00022786"/>
    </source>
</evidence>
<dbReference type="Pfam" id="PF13639">
    <property type="entry name" value="zf-RING_2"/>
    <property type="match status" value="1"/>
</dbReference>
<comment type="subunit">
    <text evidence="15">Component of the ribosome quality control complex (RQC).</text>
</comment>
<organism evidence="17 18">
    <name type="scientific">Ichthyophthirius multifiliis</name>
    <name type="common">White spot disease agent</name>
    <name type="synonym">Ich</name>
    <dbReference type="NCBI Taxonomy" id="5932"/>
    <lineage>
        <taxon>Eukaryota</taxon>
        <taxon>Sar</taxon>
        <taxon>Alveolata</taxon>
        <taxon>Ciliophora</taxon>
        <taxon>Intramacronucleata</taxon>
        <taxon>Oligohymenophorea</taxon>
        <taxon>Hymenostomatida</taxon>
        <taxon>Ophryoglenina</taxon>
        <taxon>Ichthyophthirius</taxon>
    </lineage>
</organism>
<evidence type="ECO:0000313" key="18">
    <source>
        <dbReference type="Proteomes" id="UP000008983"/>
    </source>
</evidence>
<keyword evidence="10" id="KW-0677">Repeat</keyword>
<dbReference type="GO" id="GO:1990112">
    <property type="term" value="C:RQC complex"/>
    <property type="evidence" value="ECO:0007669"/>
    <property type="project" value="UniProtKB-UniRule"/>
</dbReference>
<protein>
    <recommendedName>
        <fullName evidence="6 15">E3 ubiquitin-protein ligase listerin</fullName>
        <ecNumber evidence="5 15">2.3.2.27</ecNumber>
    </recommendedName>
    <alternativeName>
        <fullName evidence="15">RING-type E3 ubiquitin transferase listerin</fullName>
    </alternativeName>
</protein>
<dbReference type="InterPro" id="IPR013083">
    <property type="entry name" value="Znf_RING/FYVE/PHD"/>
</dbReference>
<evidence type="ECO:0000256" key="3">
    <source>
        <dbReference type="ARBA" id="ARBA00004906"/>
    </source>
</evidence>
<accession>G0QXG9</accession>
<dbReference type="PANTHER" id="PTHR12389:SF0">
    <property type="entry name" value="E3 UBIQUITIN-PROTEIN LIGASE LISTERIN"/>
    <property type="match status" value="1"/>
</dbReference>
<keyword evidence="7" id="KW-0963">Cytoplasm</keyword>
<dbReference type="Proteomes" id="UP000008983">
    <property type="component" value="Unassembled WGS sequence"/>
</dbReference>
<evidence type="ECO:0000256" key="14">
    <source>
        <dbReference type="PROSITE-ProRule" id="PRU00175"/>
    </source>
</evidence>
<reference evidence="17 18" key="1">
    <citation type="submission" date="2011-07" db="EMBL/GenBank/DDBJ databases">
        <authorList>
            <person name="Coyne R."/>
            <person name="Brami D."/>
            <person name="Johnson J."/>
            <person name="Hostetler J."/>
            <person name="Hannick L."/>
            <person name="Clark T."/>
            <person name="Cassidy-Hanley D."/>
            <person name="Inman J."/>
        </authorList>
    </citation>
    <scope>NUCLEOTIDE SEQUENCE [LARGE SCALE GENOMIC DNA]</scope>
    <source>
        <strain evidence="17 18">G5</strain>
    </source>
</reference>
<evidence type="ECO:0000256" key="8">
    <source>
        <dbReference type="ARBA" id="ARBA00022679"/>
    </source>
</evidence>
<dbReference type="OrthoDB" id="6108at2759"/>
<name>G0QXG9_ICHMU</name>
<dbReference type="RefSeq" id="XP_004031323.1">
    <property type="nucleotide sequence ID" value="XM_004031275.1"/>
</dbReference>
<evidence type="ECO:0000256" key="11">
    <source>
        <dbReference type="ARBA" id="ARBA00022771"/>
    </source>
</evidence>
<dbReference type="Pfam" id="PF23009">
    <property type="entry name" value="UBC_like"/>
    <property type="match status" value="1"/>
</dbReference>
<dbReference type="GO" id="GO:0005829">
    <property type="term" value="C:cytosol"/>
    <property type="evidence" value="ECO:0007669"/>
    <property type="project" value="UniProtKB-SubCell"/>
</dbReference>
<keyword evidence="8 15" id="KW-0808">Transferase</keyword>
<dbReference type="GO" id="GO:0043023">
    <property type="term" value="F:ribosomal large subunit binding"/>
    <property type="evidence" value="ECO:0007669"/>
    <property type="project" value="TreeGrafter"/>
</dbReference>
<dbReference type="InterPro" id="IPR054476">
    <property type="entry name" value="Ltn1_N"/>
</dbReference>
<proteinExistence type="inferred from homology"/>
<dbReference type="InterPro" id="IPR039795">
    <property type="entry name" value="LTN1/Rkr1"/>
</dbReference>
<dbReference type="Gene3D" id="1.25.10.10">
    <property type="entry name" value="Leucine-rich Repeat Variant"/>
    <property type="match status" value="1"/>
</dbReference>
<dbReference type="GO" id="GO:0008270">
    <property type="term" value="F:zinc ion binding"/>
    <property type="evidence" value="ECO:0007669"/>
    <property type="project" value="UniProtKB-KW"/>
</dbReference>
<dbReference type="Pfam" id="PF22958">
    <property type="entry name" value="Ltn1_1st"/>
    <property type="match status" value="1"/>
</dbReference>
<keyword evidence="17" id="KW-0413">Isomerase</keyword>
<evidence type="ECO:0000313" key="17">
    <source>
        <dbReference type="EMBL" id="EGR30087.1"/>
    </source>
</evidence>
<comment type="catalytic activity">
    <reaction evidence="1 15">
        <text>S-ubiquitinyl-[E2 ubiquitin-conjugating enzyme]-L-cysteine + [acceptor protein]-L-lysine = [E2 ubiquitin-conjugating enzyme]-L-cysteine + N(6)-ubiquitinyl-[acceptor protein]-L-lysine.</text>
        <dbReference type="EC" id="2.3.2.27"/>
    </reaction>
</comment>
<sequence>MDNIVDIKQKKKGTKDKSALSKNIEESSLISHINENTNVFSQLSAIYQQKKAVVDSEYVQKINSNAKIEELQTQEFQNNSLPGEIQQQLNQLNKKNQITKLKALNNLKELLKNQEGEDFFVQFSNTWSYFYKQFMNSEYERKIFEESNQILLILIKKNKKCIQPIFKQIFPFLFLQMNDPQQETSILAKECFFEIFPSIEKQEQAFFLAFQSYFNHLNYVFQISQKQIKQENLNLDDHQAQEIYDRIVICALKSIEMGNEIIKEEKKREEYLKKIQEIIFQGQKIIVLDLLSKKSIKIKASSIELIGTLMIILNEECIRKHIEVLCKNILFFLDEKERSIQNALWKNRSLIKIIDKGNQFNILIKCDLKMMESKCLEIIKKGGGGIGKYFYENLLVFLSKIPLSNIDLTENNEEKIKEKISFLKKYLEAILLGFQNDEIRFFSENLIQCFFESLYFIIIKRFWKVLFSQECLFKNLQKQSKNIIRESLIQILNIYIKEYNQDNIQNVYKKIPNFYAQLLSHFTIQETDNQQQQQQQKYDIAFGDFIIEFKRLFSNQFKKSEIHQFINFLSIIKELKNIKILKEINPSEQFCTYIAHIFHSFRSGNDNQYEQNILVFLKENILKKINQNDPKIQFFLCLILHFAHFNVPSLYFSVQKENFNYQFLQIEDVMRNIQNFNIKNETYLKNDETLEDFMEEIIDVFLFKIDKFLRISMPILVSIWRNYLKEKNKSKIMQKIIQEIQKRVLNYTINQNKESKIQEELENLYLFCSFIIYDQQNEFLENIFLYISTLIEQKEDQKVKKILQILKIIIEKNAICKTYILDSLKEVLGKKMTTIFNQDNENNNIQEQENFINFLQTTFSFVDNNKNRKKKEENLENISLHILQEKFFSSQIVFSVFSWKILFVIFSFLEDFLSTFLENNIQNKQLFWLLLNLLSTQQLHALQKSIKMKKFFKQILFGHILPLFQAIYSQNNDQIMPFILYFINQIFSNSILYIKPFQQLLNYLQKNEKNTNFLTKIYQQNPQIFTLENLEENEENLIKKYYFLKNILIIFPEETTQNLKDFLLSSLYNEEISIFQKAIYIDILKDGFPNDFYTTEGQQIQINDFFQYQNYFNQNENNENIKISIFFDFLSFLFSKNDDEISNISSIFEIENLLKKVFFENSKTKKQTSNVLISSLIFMRKMLPKASPEFTDFILHNTIDTCLSQIQEFFNINQQNSHLFLQQNHDLLFLEFAETISRFVNVLNEYFDENLAYELLNCPFPAIQKSAFILLKQFYLGFSPKITSLLPNNAEISEEILQNHEHMNILNLLKYLDINNNQQNPLEGEEIIDPSTYSHLMTWICLIYKLNSPETDKNHEIVKKAIKYHLDENKNIYKQFLSQLFQQIDLLEISENTQKQLLTVEQVQNVNPEWSDLLSKESLFCLQVQTLYIFASHFPFYLRNWLENTAEKKHVKIAEYLIKSFISTALFLKEIDTIELSQHEWQSEEFTIYVTKNTREIFAVYTKENQKLEIILKIPNEYPIKPIQTEIKRGMKVNQQKTNKWMLMMKSLLFNQNNTIKNVLIMWKNNLDKELEGLEECAICYYVINSTTGELPKLPCKTCKKKFHSACIHKWFKSSNKSECPLCKSQFL</sequence>
<evidence type="ECO:0000256" key="7">
    <source>
        <dbReference type="ARBA" id="ARBA00022490"/>
    </source>
</evidence>
<dbReference type="GeneID" id="14906196"/>
<keyword evidence="18" id="KW-1185">Reference proteome</keyword>
<gene>
    <name evidence="17" type="ORF">IMG5_142800</name>
</gene>
<dbReference type="UniPathway" id="UPA00143"/>
<dbReference type="EC" id="2.3.2.27" evidence="5 15"/>
<dbReference type="STRING" id="857967.G0QXG9"/>